<dbReference type="Gene3D" id="3.60.10.10">
    <property type="entry name" value="Endonuclease/exonuclease/phosphatase"/>
    <property type="match status" value="1"/>
</dbReference>
<dbReference type="EMBL" id="JBGBPQ010000001">
    <property type="protein sequence ID" value="KAL1530813.1"/>
    <property type="molecule type" value="Genomic_DNA"/>
</dbReference>
<protein>
    <recommendedName>
        <fullName evidence="4">Endonuclease/exonuclease/phosphatase domain-containing protein</fullName>
    </recommendedName>
</protein>
<dbReference type="Proteomes" id="UP001515480">
    <property type="component" value="Unassembled WGS sequence"/>
</dbReference>
<comment type="caution">
    <text evidence="2">The sequence shown here is derived from an EMBL/GenBank/DDBJ whole genome shotgun (WGS) entry which is preliminary data.</text>
</comment>
<dbReference type="InterPro" id="IPR036691">
    <property type="entry name" value="Endo/exonu/phosph_ase_sf"/>
</dbReference>
<dbReference type="AlphaFoldDB" id="A0AB34KC37"/>
<keyword evidence="3" id="KW-1185">Reference proteome</keyword>
<name>A0AB34KC37_PRYPA</name>
<sequence>MDATILSLERFVEQTAAVEQQLSAALDEATARRLAERSDRSTVRLHEISAELADVAGRSDSVTALCGNPLFAEFATLVTIPPGLLKPDSLASLERFIRAAPKTHAKRVEQEERQAALKSEEMRGRLAAADAAVRQLVHANRVWLAASDHLPIRATLQGGGACGWSFRVVSHNVQELVSDGVNRYVSALPFLAISAEGRRRRTTLVDAILSDSVRHAQCQVVGRLIEDHLVPDGRGEPSMRCDAVCLQEVGTPMLDFLSDLCARRGLKLHASGPATTGAASAKREGACMAMTCVVSVHSFTPLRDVEVEFTTKTSTRTRRFAAVELELQSSRTERAAPPPPRLTLVSTHVMHSSESSKAGTGATASGERCGSCPVQDPPSNPLQSNALQIAQSVQAVVRSLASSSALVRGGIVLLAGDFNGRPEHGIQLLQSQTVASGHAIPQVFSQVSLNQALVEGVELCCIAHSPGVSTQLGTPAAVDGACAFRVKGLPLDLRCEVFERMPDFEGFAYKLRPIDESLGVDAPTDANAACALID</sequence>
<gene>
    <name evidence="2" type="ORF">AB1Y20_001709</name>
</gene>
<evidence type="ECO:0008006" key="4">
    <source>
        <dbReference type="Google" id="ProtNLM"/>
    </source>
</evidence>
<dbReference type="SUPFAM" id="SSF56219">
    <property type="entry name" value="DNase I-like"/>
    <property type="match status" value="1"/>
</dbReference>
<accession>A0AB34KC37</accession>
<proteinExistence type="predicted"/>
<feature type="region of interest" description="Disordered" evidence="1">
    <location>
        <begin position="351"/>
        <end position="377"/>
    </location>
</feature>
<evidence type="ECO:0000313" key="2">
    <source>
        <dbReference type="EMBL" id="KAL1530813.1"/>
    </source>
</evidence>
<reference evidence="2 3" key="1">
    <citation type="journal article" date="2024" name="Science">
        <title>Giant polyketide synthase enzymes in the biosynthesis of giant marine polyether toxins.</title>
        <authorList>
            <person name="Fallon T.R."/>
            <person name="Shende V.V."/>
            <person name="Wierzbicki I.H."/>
            <person name="Pendleton A.L."/>
            <person name="Watervoot N.F."/>
            <person name="Auber R.P."/>
            <person name="Gonzalez D.J."/>
            <person name="Wisecaver J.H."/>
            <person name="Moore B.S."/>
        </authorList>
    </citation>
    <scope>NUCLEOTIDE SEQUENCE [LARGE SCALE GENOMIC DNA]</scope>
    <source>
        <strain evidence="2 3">12B1</strain>
    </source>
</reference>
<evidence type="ECO:0000256" key="1">
    <source>
        <dbReference type="SAM" id="MobiDB-lite"/>
    </source>
</evidence>
<organism evidence="2 3">
    <name type="scientific">Prymnesium parvum</name>
    <name type="common">Toxic golden alga</name>
    <dbReference type="NCBI Taxonomy" id="97485"/>
    <lineage>
        <taxon>Eukaryota</taxon>
        <taxon>Haptista</taxon>
        <taxon>Haptophyta</taxon>
        <taxon>Prymnesiophyceae</taxon>
        <taxon>Prymnesiales</taxon>
        <taxon>Prymnesiaceae</taxon>
        <taxon>Prymnesium</taxon>
    </lineage>
</organism>
<evidence type="ECO:0000313" key="3">
    <source>
        <dbReference type="Proteomes" id="UP001515480"/>
    </source>
</evidence>